<evidence type="ECO:0000313" key="3">
    <source>
        <dbReference type="Proteomes" id="UP000255355"/>
    </source>
</evidence>
<dbReference type="EMBL" id="QQAZ01000001">
    <property type="protein sequence ID" value="RDI55270.1"/>
    <property type="molecule type" value="Genomic_DNA"/>
</dbReference>
<proteinExistence type="predicted"/>
<gene>
    <name evidence="2" type="ORF">DFR68_101103</name>
</gene>
<dbReference type="InterPro" id="IPR008254">
    <property type="entry name" value="Flavodoxin/NO_synth"/>
</dbReference>
<sequence>MSQDPVLVAYGSKRGGTAEIAGWIAEALRSEHIAAEARSADHVQSLDNYCAVILGGALYAGRWHRDARRFSRRFAAQLRTRPVWLFASGPLDDSADRSDPGKIPGANAVRKAADRLDARGYTLFGGRLTPDARGFPASAMAKTHAGDFRNRERIIAWASGIAAELTYQLR</sequence>
<dbReference type="STRING" id="1210089.GCA_001613165_02118"/>
<evidence type="ECO:0000313" key="2">
    <source>
        <dbReference type="EMBL" id="RDI55270.1"/>
    </source>
</evidence>
<dbReference type="Gene3D" id="3.40.50.360">
    <property type="match status" value="1"/>
</dbReference>
<dbReference type="OrthoDB" id="129384at2"/>
<organism evidence="2 3">
    <name type="scientific">Nocardia mexicana</name>
    <dbReference type="NCBI Taxonomy" id="279262"/>
    <lineage>
        <taxon>Bacteria</taxon>
        <taxon>Bacillati</taxon>
        <taxon>Actinomycetota</taxon>
        <taxon>Actinomycetes</taxon>
        <taxon>Mycobacteriales</taxon>
        <taxon>Nocardiaceae</taxon>
        <taxon>Nocardia</taxon>
    </lineage>
</organism>
<dbReference type="PROSITE" id="PS50902">
    <property type="entry name" value="FLAVODOXIN_LIKE"/>
    <property type="match status" value="1"/>
</dbReference>
<dbReference type="RefSeq" id="WP_068017504.1">
    <property type="nucleotide sequence ID" value="NZ_QQAZ01000001.1"/>
</dbReference>
<name>A0A370HEY5_9NOCA</name>
<dbReference type="InterPro" id="IPR026816">
    <property type="entry name" value="Flavodoxin_dom"/>
</dbReference>
<protein>
    <submittedName>
        <fullName evidence="2">Menaquinone-dependent protoporphyrinogen oxidase</fullName>
    </submittedName>
</protein>
<dbReference type="Pfam" id="PF12724">
    <property type="entry name" value="Flavodoxin_5"/>
    <property type="match status" value="1"/>
</dbReference>
<feature type="domain" description="Flavodoxin-like" evidence="1">
    <location>
        <begin position="6"/>
        <end position="162"/>
    </location>
</feature>
<accession>A0A370HEY5</accession>
<reference evidence="2 3" key="1">
    <citation type="submission" date="2018-07" db="EMBL/GenBank/DDBJ databases">
        <title>Genomic Encyclopedia of Type Strains, Phase IV (KMG-IV): sequencing the most valuable type-strain genomes for metagenomic binning, comparative biology and taxonomic classification.</title>
        <authorList>
            <person name="Goeker M."/>
        </authorList>
    </citation>
    <scope>NUCLEOTIDE SEQUENCE [LARGE SCALE GENOMIC DNA]</scope>
    <source>
        <strain evidence="2 3">DSM 44952</strain>
    </source>
</reference>
<dbReference type="InterPro" id="IPR029039">
    <property type="entry name" value="Flavoprotein-like_sf"/>
</dbReference>
<dbReference type="AlphaFoldDB" id="A0A370HEY5"/>
<dbReference type="GO" id="GO:0010181">
    <property type="term" value="F:FMN binding"/>
    <property type="evidence" value="ECO:0007669"/>
    <property type="project" value="InterPro"/>
</dbReference>
<evidence type="ECO:0000259" key="1">
    <source>
        <dbReference type="PROSITE" id="PS50902"/>
    </source>
</evidence>
<dbReference type="Proteomes" id="UP000255355">
    <property type="component" value="Unassembled WGS sequence"/>
</dbReference>
<comment type="caution">
    <text evidence="2">The sequence shown here is derived from an EMBL/GenBank/DDBJ whole genome shotgun (WGS) entry which is preliminary data.</text>
</comment>
<dbReference type="SUPFAM" id="SSF52218">
    <property type="entry name" value="Flavoproteins"/>
    <property type="match status" value="1"/>
</dbReference>
<keyword evidence="3" id="KW-1185">Reference proteome</keyword>